<keyword evidence="3" id="KW-0812">Transmembrane</keyword>
<dbReference type="RefSeq" id="WP_154545088.1">
    <property type="nucleotide sequence ID" value="NZ_VULO01000008.1"/>
</dbReference>
<feature type="domain" description="HNH nuclease" evidence="4">
    <location>
        <begin position="420"/>
        <end position="470"/>
    </location>
</feature>
<name>A0A6N7W7U4_9ACTO</name>
<sequence length="495" mass="53735">MSRGGDWSLVGLASDPTPGSTHGVDSLARRFCQVEDTAREAGSILARVDTAHGVWEGHAAEAFSAQVSDLPANMSKCEMAYGMVADALAAWSSAMDSCQGQADRGLEDALGAQADIDAAQAALDQALAHQSWWQGNLASQEEVYWRYKNVDEPPSWVDIPSVQDISSARSQVAQASMGVTDAQSALSGATSRFEAARKMILAAKQDYEEAAQNFVARVEEAKEESVRRDHWWESVANSELWQTIVTIATVVGFVAAFIFAPIGLVIGTVAGAILTADMILRFLDGETSTRQFLAEVALTFIPAGRILKSTQNGLRNANRFVRGGSPKNPLGGGRISQKTGIKGSSRKPNGRSIDTGGSKGVDAQPPVRVAKGVYRRSDGTLEIRLRPKKNWTPEQIAEAKHKIEQINARNPKKIDDVNSLSRRGNARRLWESIHGKGSARGKDVDHILDLQLGGEHHIDNLQLLDRSVNRSFGSQIHHRLGHVEESDRLVFVFDG</sequence>
<evidence type="ECO:0000313" key="6">
    <source>
        <dbReference type="Proteomes" id="UP000470875"/>
    </source>
</evidence>
<dbReference type="SUPFAM" id="SSF140453">
    <property type="entry name" value="EsxAB dimer-like"/>
    <property type="match status" value="1"/>
</dbReference>
<dbReference type="InterPro" id="IPR049082">
    <property type="entry name" value="T7SS_signal"/>
</dbReference>
<accession>A0A6N7W7U4</accession>
<evidence type="ECO:0000313" key="5">
    <source>
        <dbReference type="EMBL" id="MSS84583.1"/>
    </source>
</evidence>
<feature type="transmembrane region" description="Helical" evidence="3">
    <location>
        <begin position="244"/>
        <end position="274"/>
    </location>
</feature>
<dbReference type="AlphaFoldDB" id="A0A6N7W7U4"/>
<dbReference type="SMART" id="SM00507">
    <property type="entry name" value="HNHc"/>
    <property type="match status" value="1"/>
</dbReference>
<dbReference type="InterPro" id="IPR003615">
    <property type="entry name" value="HNH_nuc"/>
</dbReference>
<reference evidence="5 6" key="1">
    <citation type="submission" date="2019-08" db="EMBL/GenBank/DDBJ databases">
        <title>In-depth cultivation of the pig gut microbiome towards novel bacterial diversity and tailored functional studies.</title>
        <authorList>
            <person name="Wylensek D."/>
            <person name="Hitch T.C.A."/>
            <person name="Clavel T."/>
        </authorList>
    </citation>
    <scope>NUCLEOTIDE SEQUENCE [LARGE SCALE GENOMIC DNA]</scope>
    <source>
        <strain evidence="5 6">WB03_NA08</strain>
    </source>
</reference>
<keyword evidence="3" id="KW-0472">Membrane</keyword>
<keyword evidence="5" id="KW-0540">Nuclease</keyword>
<dbReference type="GO" id="GO:0004519">
    <property type="term" value="F:endonuclease activity"/>
    <property type="evidence" value="ECO:0007669"/>
    <property type="project" value="UniProtKB-KW"/>
</dbReference>
<dbReference type="InterPro" id="IPR036689">
    <property type="entry name" value="ESAT-6-like_sf"/>
</dbReference>
<organism evidence="5 6">
    <name type="scientific">Scrofimicrobium canadense</name>
    <dbReference type="NCBI Taxonomy" id="2652290"/>
    <lineage>
        <taxon>Bacteria</taxon>
        <taxon>Bacillati</taxon>
        <taxon>Actinomycetota</taxon>
        <taxon>Actinomycetes</taxon>
        <taxon>Actinomycetales</taxon>
        <taxon>Actinomycetaceae</taxon>
        <taxon>Scrofimicrobium</taxon>
    </lineage>
</organism>
<feature type="region of interest" description="Disordered" evidence="2">
    <location>
        <begin position="317"/>
        <end position="365"/>
    </location>
</feature>
<keyword evidence="6" id="KW-1185">Reference proteome</keyword>
<dbReference type="EMBL" id="VULO01000008">
    <property type="protein sequence ID" value="MSS84583.1"/>
    <property type="molecule type" value="Genomic_DNA"/>
</dbReference>
<protein>
    <submittedName>
        <fullName evidence="5">HNH endonuclease</fullName>
    </submittedName>
</protein>
<feature type="coiled-coil region" evidence="1">
    <location>
        <begin position="193"/>
        <end position="224"/>
    </location>
</feature>
<evidence type="ECO:0000256" key="2">
    <source>
        <dbReference type="SAM" id="MobiDB-lite"/>
    </source>
</evidence>
<comment type="caution">
    <text evidence="5">The sequence shown here is derived from an EMBL/GenBank/DDBJ whole genome shotgun (WGS) entry which is preliminary data.</text>
</comment>
<proteinExistence type="predicted"/>
<dbReference type="Proteomes" id="UP000470875">
    <property type="component" value="Unassembled WGS sequence"/>
</dbReference>
<keyword evidence="1" id="KW-0175">Coiled coil</keyword>
<dbReference type="CDD" id="cd00085">
    <property type="entry name" value="HNHc"/>
    <property type="match status" value="1"/>
</dbReference>
<evidence type="ECO:0000259" key="4">
    <source>
        <dbReference type="SMART" id="SM00507"/>
    </source>
</evidence>
<evidence type="ECO:0000256" key="1">
    <source>
        <dbReference type="SAM" id="Coils"/>
    </source>
</evidence>
<keyword evidence="5" id="KW-0378">Hydrolase</keyword>
<gene>
    <name evidence="5" type="ORF">FYJ24_07365</name>
</gene>
<keyword evidence="5" id="KW-0255">Endonuclease</keyword>
<evidence type="ECO:0000256" key="3">
    <source>
        <dbReference type="SAM" id="Phobius"/>
    </source>
</evidence>
<keyword evidence="3" id="KW-1133">Transmembrane helix</keyword>
<dbReference type="Pfam" id="PF21725">
    <property type="entry name" value="T7SS_signal"/>
    <property type="match status" value="1"/>
</dbReference>
<feature type="region of interest" description="Disordered" evidence="2">
    <location>
        <begin position="1"/>
        <end position="22"/>
    </location>
</feature>